<keyword evidence="3" id="KW-1185">Reference proteome</keyword>
<dbReference type="Proteomes" id="UP000187455">
    <property type="component" value="Unassembled WGS sequence"/>
</dbReference>
<reference evidence="2 3" key="1">
    <citation type="journal article" date="2016" name="Mol. Biol. Evol.">
        <title>Genome-Wide Survey of Gut Fungi (Harpellales) Reveals the First Horizontally Transferred Ubiquitin Gene from a Mosquito Host.</title>
        <authorList>
            <person name="Wang Y."/>
            <person name="White M.M."/>
            <person name="Kvist S."/>
            <person name="Moncalvo J.M."/>
        </authorList>
    </citation>
    <scope>NUCLEOTIDE SEQUENCE [LARGE SCALE GENOMIC DNA]</scope>
    <source>
        <strain evidence="2 3">ALG-7-W6</strain>
    </source>
</reference>
<feature type="compositionally biased region" description="Low complexity" evidence="1">
    <location>
        <begin position="122"/>
        <end position="131"/>
    </location>
</feature>
<organism evidence="2 3">
    <name type="scientific">Smittium mucronatum</name>
    <dbReference type="NCBI Taxonomy" id="133383"/>
    <lineage>
        <taxon>Eukaryota</taxon>
        <taxon>Fungi</taxon>
        <taxon>Fungi incertae sedis</taxon>
        <taxon>Zoopagomycota</taxon>
        <taxon>Kickxellomycotina</taxon>
        <taxon>Harpellomycetes</taxon>
        <taxon>Harpellales</taxon>
        <taxon>Legeriomycetaceae</taxon>
        <taxon>Smittium</taxon>
    </lineage>
</organism>
<comment type="caution">
    <text evidence="2">The sequence shown here is derived from an EMBL/GenBank/DDBJ whole genome shotgun (WGS) entry which is preliminary data.</text>
</comment>
<name>A0A1R0H520_9FUNG</name>
<feature type="region of interest" description="Disordered" evidence="1">
    <location>
        <begin position="25"/>
        <end position="47"/>
    </location>
</feature>
<accession>A0A1R0H520</accession>
<evidence type="ECO:0000256" key="1">
    <source>
        <dbReference type="SAM" id="MobiDB-lite"/>
    </source>
</evidence>
<evidence type="ECO:0000313" key="2">
    <source>
        <dbReference type="EMBL" id="OLY84259.1"/>
    </source>
</evidence>
<sequence length="221" mass="25078">MEQEDLFNSLLYGFDSSSQGVASSFKNIHSDSENQPNSKNYGESVKIETLSRKLQGKLYYSKSSKKTTSSTNRKNKDQIGELNSAKDYSQNPRDDTEYDINKSIPRFHKRYEVLDNTKLSSEDSSSSFSEFDSSEDTRPLSEILNEIMKSQKERNKARNTADSSYSNSKIFSKTNDAKILFSASYDMNYLLYNLESDYIEAKLSTGGFTIPLPTSGLRSRV</sequence>
<feature type="region of interest" description="Disordered" evidence="1">
    <location>
        <begin position="60"/>
        <end position="101"/>
    </location>
</feature>
<dbReference type="EMBL" id="LSSL01000558">
    <property type="protein sequence ID" value="OLY84259.1"/>
    <property type="molecule type" value="Genomic_DNA"/>
</dbReference>
<feature type="compositionally biased region" description="Polar residues" evidence="1">
    <location>
        <begin position="25"/>
        <end position="41"/>
    </location>
</feature>
<protein>
    <submittedName>
        <fullName evidence="2">Uncharacterized protein</fullName>
    </submittedName>
</protein>
<gene>
    <name evidence="2" type="ORF">AYI68_g1580</name>
</gene>
<dbReference type="AlphaFoldDB" id="A0A1R0H520"/>
<proteinExistence type="predicted"/>
<evidence type="ECO:0000313" key="3">
    <source>
        <dbReference type="Proteomes" id="UP000187455"/>
    </source>
</evidence>
<feature type="region of interest" description="Disordered" evidence="1">
    <location>
        <begin position="120"/>
        <end position="139"/>
    </location>
</feature>